<dbReference type="Proteomes" id="UP000297245">
    <property type="component" value="Unassembled WGS sequence"/>
</dbReference>
<gene>
    <name evidence="1" type="ORF">K435DRAFT_872186</name>
</gene>
<dbReference type="EMBL" id="ML179723">
    <property type="protein sequence ID" value="THU82551.1"/>
    <property type="molecule type" value="Genomic_DNA"/>
</dbReference>
<accession>A0A4S8L2M1</accession>
<dbReference type="AlphaFoldDB" id="A0A4S8L2M1"/>
<proteinExistence type="predicted"/>
<organism evidence="1 2">
    <name type="scientific">Dendrothele bispora (strain CBS 962.96)</name>
    <dbReference type="NCBI Taxonomy" id="1314807"/>
    <lineage>
        <taxon>Eukaryota</taxon>
        <taxon>Fungi</taxon>
        <taxon>Dikarya</taxon>
        <taxon>Basidiomycota</taxon>
        <taxon>Agaricomycotina</taxon>
        <taxon>Agaricomycetes</taxon>
        <taxon>Agaricomycetidae</taxon>
        <taxon>Agaricales</taxon>
        <taxon>Agaricales incertae sedis</taxon>
        <taxon>Dendrothele</taxon>
    </lineage>
</organism>
<evidence type="ECO:0000313" key="1">
    <source>
        <dbReference type="EMBL" id="THU82551.1"/>
    </source>
</evidence>
<protein>
    <submittedName>
        <fullName evidence="1">Uncharacterized protein</fullName>
    </submittedName>
</protein>
<keyword evidence="2" id="KW-1185">Reference proteome</keyword>
<name>A0A4S8L2M1_DENBC</name>
<evidence type="ECO:0000313" key="2">
    <source>
        <dbReference type="Proteomes" id="UP000297245"/>
    </source>
</evidence>
<sequence>MNGLHHLHFLHENQCNPEDPESVLPTISKIIGPSYGSYQASPSNETMTVDLLFNGVVPPLPVPVCGTKGVKGGVFLNSRAGDGDGGVTEAADNKSFDPPYALCVVVLFPNVHLLCDIGPRECVERDEFLRNGGDEREMLSLEFEAIGLGSEDWQDD</sequence>
<reference evidence="1 2" key="1">
    <citation type="journal article" date="2019" name="Nat. Ecol. Evol.">
        <title>Megaphylogeny resolves global patterns of mushroom evolution.</title>
        <authorList>
            <person name="Varga T."/>
            <person name="Krizsan K."/>
            <person name="Foldi C."/>
            <person name="Dima B."/>
            <person name="Sanchez-Garcia M."/>
            <person name="Sanchez-Ramirez S."/>
            <person name="Szollosi G.J."/>
            <person name="Szarkandi J.G."/>
            <person name="Papp V."/>
            <person name="Albert L."/>
            <person name="Andreopoulos W."/>
            <person name="Angelini C."/>
            <person name="Antonin V."/>
            <person name="Barry K.W."/>
            <person name="Bougher N.L."/>
            <person name="Buchanan P."/>
            <person name="Buyck B."/>
            <person name="Bense V."/>
            <person name="Catcheside P."/>
            <person name="Chovatia M."/>
            <person name="Cooper J."/>
            <person name="Damon W."/>
            <person name="Desjardin D."/>
            <person name="Finy P."/>
            <person name="Geml J."/>
            <person name="Haridas S."/>
            <person name="Hughes K."/>
            <person name="Justo A."/>
            <person name="Karasinski D."/>
            <person name="Kautmanova I."/>
            <person name="Kiss B."/>
            <person name="Kocsube S."/>
            <person name="Kotiranta H."/>
            <person name="LaButti K.M."/>
            <person name="Lechner B.E."/>
            <person name="Liimatainen K."/>
            <person name="Lipzen A."/>
            <person name="Lukacs Z."/>
            <person name="Mihaltcheva S."/>
            <person name="Morgado L.N."/>
            <person name="Niskanen T."/>
            <person name="Noordeloos M.E."/>
            <person name="Ohm R.A."/>
            <person name="Ortiz-Santana B."/>
            <person name="Ovrebo C."/>
            <person name="Racz N."/>
            <person name="Riley R."/>
            <person name="Savchenko A."/>
            <person name="Shiryaev A."/>
            <person name="Soop K."/>
            <person name="Spirin V."/>
            <person name="Szebenyi C."/>
            <person name="Tomsovsky M."/>
            <person name="Tulloss R.E."/>
            <person name="Uehling J."/>
            <person name="Grigoriev I.V."/>
            <person name="Vagvolgyi C."/>
            <person name="Papp T."/>
            <person name="Martin F.M."/>
            <person name="Miettinen O."/>
            <person name="Hibbett D.S."/>
            <person name="Nagy L.G."/>
        </authorList>
    </citation>
    <scope>NUCLEOTIDE SEQUENCE [LARGE SCALE GENOMIC DNA]</scope>
    <source>
        <strain evidence="1 2">CBS 962.96</strain>
    </source>
</reference>